<evidence type="ECO:0000313" key="3">
    <source>
        <dbReference type="Proteomes" id="UP001362999"/>
    </source>
</evidence>
<keyword evidence="3" id="KW-1185">Reference proteome</keyword>
<accession>A0AAV9Z6V1</accession>
<feature type="region of interest" description="Disordered" evidence="1">
    <location>
        <begin position="1"/>
        <end position="137"/>
    </location>
</feature>
<dbReference type="AlphaFoldDB" id="A0AAV9Z6V1"/>
<comment type="caution">
    <text evidence="2">The sequence shown here is derived from an EMBL/GenBank/DDBJ whole genome shotgun (WGS) entry which is preliminary data.</text>
</comment>
<feature type="compositionally biased region" description="Gly residues" evidence="1">
    <location>
        <begin position="35"/>
        <end position="45"/>
    </location>
</feature>
<reference evidence="2 3" key="1">
    <citation type="journal article" date="2024" name="J Genomics">
        <title>Draft genome sequencing and assembly of Favolaschia claudopus CIRM-BRFM 2984 isolated from oak limbs.</title>
        <authorList>
            <person name="Navarro D."/>
            <person name="Drula E."/>
            <person name="Chaduli D."/>
            <person name="Cazenave R."/>
            <person name="Ahrendt S."/>
            <person name="Wang J."/>
            <person name="Lipzen A."/>
            <person name="Daum C."/>
            <person name="Barry K."/>
            <person name="Grigoriev I.V."/>
            <person name="Favel A."/>
            <person name="Rosso M.N."/>
            <person name="Martin F."/>
        </authorList>
    </citation>
    <scope>NUCLEOTIDE SEQUENCE [LARGE SCALE GENOMIC DNA]</scope>
    <source>
        <strain evidence="2 3">CIRM-BRFM 2984</strain>
    </source>
</reference>
<feature type="compositionally biased region" description="Polar residues" evidence="1">
    <location>
        <begin position="104"/>
        <end position="121"/>
    </location>
</feature>
<gene>
    <name evidence="2" type="ORF">R3P38DRAFT_3134063</name>
</gene>
<name>A0AAV9Z6V1_9AGAR</name>
<dbReference type="Proteomes" id="UP001362999">
    <property type="component" value="Unassembled WGS sequence"/>
</dbReference>
<evidence type="ECO:0000313" key="2">
    <source>
        <dbReference type="EMBL" id="KAK6974104.1"/>
    </source>
</evidence>
<proteinExistence type="predicted"/>
<organism evidence="2 3">
    <name type="scientific">Favolaschia claudopus</name>
    <dbReference type="NCBI Taxonomy" id="2862362"/>
    <lineage>
        <taxon>Eukaryota</taxon>
        <taxon>Fungi</taxon>
        <taxon>Dikarya</taxon>
        <taxon>Basidiomycota</taxon>
        <taxon>Agaricomycotina</taxon>
        <taxon>Agaricomycetes</taxon>
        <taxon>Agaricomycetidae</taxon>
        <taxon>Agaricales</taxon>
        <taxon>Marasmiineae</taxon>
        <taxon>Mycenaceae</taxon>
        <taxon>Favolaschia</taxon>
    </lineage>
</organism>
<dbReference type="EMBL" id="JAWWNJ010000188">
    <property type="protein sequence ID" value="KAK6974104.1"/>
    <property type="molecule type" value="Genomic_DNA"/>
</dbReference>
<protein>
    <submittedName>
        <fullName evidence="2">Uncharacterized protein</fullName>
    </submittedName>
</protein>
<evidence type="ECO:0000256" key="1">
    <source>
        <dbReference type="SAM" id="MobiDB-lite"/>
    </source>
</evidence>
<feature type="compositionally biased region" description="Low complexity" evidence="1">
    <location>
        <begin position="24"/>
        <end position="34"/>
    </location>
</feature>
<sequence>MGGWGLSLFPPGPQSMYGGGGGARSEYGGAQSEYGGRGGGGGGGNWSSSRSVYGESFGPSTERYARSGSNTNLSVMAGRRAKESTSFLSSGASPSRGRGGMQMQPRQRTASQPADPSQNAGASRRPPPPSSWRKPTS</sequence>